<feature type="signal peptide" evidence="1">
    <location>
        <begin position="1"/>
        <end position="20"/>
    </location>
</feature>
<gene>
    <name evidence="2" type="ORF">BB934_09305</name>
</gene>
<feature type="chain" id="PRO_5008535762" evidence="1">
    <location>
        <begin position="21"/>
        <end position="199"/>
    </location>
</feature>
<reference evidence="2" key="1">
    <citation type="submission" date="2016-07" db="EMBL/GenBank/DDBJ databases">
        <title>Microvirga ossetica sp. nov. a new species of rhizobia isolated from root nodules of the legume species Vicia alpestris Steven originated from North Ossetia region in the Caucasus.</title>
        <authorList>
            <person name="Safronova V.I."/>
            <person name="Kuznetsova I.G."/>
            <person name="Sazanova A.L."/>
            <person name="Belimov A."/>
            <person name="Andronov E."/>
            <person name="Osledkin Y.S."/>
            <person name="Onishchuk O.P."/>
            <person name="Kurchak O.N."/>
            <person name="Shaposhnikov A.I."/>
            <person name="Willems A."/>
            <person name="Tikhonovich I.A."/>
        </authorList>
    </citation>
    <scope>NUCLEOTIDE SEQUENCE [LARGE SCALE GENOMIC DNA]</scope>
    <source>
        <strain evidence="2">V5/3M</strain>
    </source>
</reference>
<dbReference type="EMBL" id="CP016616">
    <property type="protein sequence ID" value="ANY78406.1"/>
    <property type="molecule type" value="Genomic_DNA"/>
</dbReference>
<protein>
    <submittedName>
        <fullName evidence="2">Uncharacterized protein</fullName>
    </submittedName>
</protein>
<dbReference type="KEGG" id="moc:BB934_09305"/>
<name>A0A1B2EEI7_9HYPH</name>
<sequence>MFQRLVPLIATVLLASPAIGNDCPTAQTAKLGFIPERQGTIAEVRPTSDHFVHVLNSYPGGKKQDVIYYRGLFPLTRFDDTARSINIPVSDLRTIFPLELKARRAVTYAPSQPGKVGALISLELTVTGQEQLQLGPCSYNVLIVRNRFLNAEGKATSEHTDLYAPELGFVLAKRYEERAGTQTTIKYQSIRPLGRTSPL</sequence>
<dbReference type="RefSeq" id="WP_099509396.1">
    <property type="nucleotide sequence ID" value="NZ_CP016616.1"/>
</dbReference>
<proteinExistence type="predicted"/>
<dbReference type="OrthoDB" id="8019273at2"/>
<accession>A0A1B2EEI7</accession>
<keyword evidence="1" id="KW-0732">Signal</keyword>
<organism evidence="2">
    <name type="scientific">Microvirga ossetica</name>
    <dbReference type="NCBI Taxonomy" id="1882682"/>
    <lineage>
        <taxon>Bacteria</taxon>
        <taxon>Pseudomonadati</taxon>
        <taxon>Pseudomonadota</taxon>
        <taxon>Alphaproteobacteria</taxon>
        <taxon>Hyphomicrobiales</taxon>
        <taxon>Methylobacteriaceae</taxon>
        <taxon>Microvirga</taxon>
    </lineage>
</organism>
<evidence type="ECO:0000313" key="2">
    <source>
        <dbReference type="EMBL" id="ANY78406.1"/>
    </source>
</evidence>
<dbReference type="AlphaFoldDB" id="A0A1B2EEI7"/>
<evidence type="ECO:0000256" key="1">
    <source>
        <dbReference type="SAM" id="SignalP"/>
    </source>
</evidence>